<evidence type="ECO:0000313" key="2">
    <source>
        <dbReference type="Proteomes" id="UP000288805"/>
    </source>
</evidence>
<organism evidence="1 2">
    <name type="scientific">Vitis vinifera</name>
    <name type="common">Grape</name>
    <dbReference type="NCBI Taxonomy" id="29760"/>
    <lineage>
        <taxon>Eukaryota</taxon>
        <taxon>Viridiplantae</taxon>
        <taxon>Streptophyta</taxon>
        <taxon>Embryophyta</taxon>
        <taxon>Tracheophyta</taxon>
        <taxon>Spermatophyta</taxon>
        <taxon>Magnoliopsida</taxon>
        <taxon>eudicotyledons</taxon>
        <taxon>Gunneridae</taxon>
        <taxon>Pentapetalae</taxon>
        <taxon>rosids</taxon>
        <taxon>Vitales</taxon>
        <taxon>Vitaceae</taxon>
        <taxon>Viteae</taxon>
        <taxon>Vitis</taxon>
    </lineage>
</organism>
<dbReference type="Proteomes" id="UP000288805">
    <property type="component" value="Unassembled WGS sequence"/>
</dbReference>
<proteinExistence type="predicted"/>
<reference evidence="1 2" key="1">
    <citation type="journal article" date="2018" name="PLoS Genet.">
        <title>Population sequencing reveals clonal diversity and ancestral inbreeding in the grapevine cultivar Chardonnay.</title>
        <authorList>
            <person name="Roach M.J."/>
            <person name="Johnson D.L."/>
            <person name="Bohlmann J."/>
            <person name="van Vuuren H.J."/>
            <person name="Jones S.J."/>
            <person name="Pretorius I.S."/>
            <person name="Schmidt S.A."/>
            <person name="Borneman A.R."/>
        </authorList>
    </citation>
    <scope>NUCLEOTIDE SEQUENCE [LARGE SCALE GENOMIC DNA]</scope>
    <source>
        <strain evidence="2">cv. Chardonnay</strain>
        <tissue evidence="1">Leaf</tissue>
    </source>
</reference>
<dbReference type="AlphaFoldDB" id="A0A438JWY8"/>
<sequence>MSETLKAHLRQPAIVTTFGWPFQQPRQQQAKALVTRAPPNFISLQLDDMLSTLFGSHIINYELPRGFVVPKFTMYEGTNDPFDHVMHFRQLMTLDIGNDALI</sequence>
<gene>
    <name evidence="1" type="ORF">CK203_021025</name>
</gene>
<evidence type="ECO:0000313" key="1">
    <source>
        <dbReference type="EMBL" id="RVX13455.1"/>
    </source>
</evidence>
<protein>
    <submittedName>
        <fullName evidence="1">Uncharacterized protein</fullName>
    </submittedName>
</protein>
<dbReference type="EMBL" id="QGNW01000024">
    <property type="protein sequence ID" value="RVX13455.1"/>
    <property type="molecule type" value="Genomic_DNA"/>
</dbReference>
<name>A0A438JWY8_VITVI</name>
<accession>A0A438JWY8</accession>
<comment type="caution">
    <text evidence="1">The sequence shown here is derived from an EMBL/GenBank/DDBJ whole genome shotgun (WGS) entry which is preliminary data.</text>
</comment>